<accession>A0A918P508</accession>
<dbReference type="Gene3D" id="2.60.40.790">
    <property type="match status" value="1"/>
</dbReference>
<dbReference type="Proteomes" id="UP000645257">
    <property type="component" value="Unassembled WGS sequence"/>
</dbReference>
<evidence type="ECO:0000256" key="2">
    <source>
        <dbReference type="RuleBase" id="RU003616"/>
    </source>
</evidence>
<proteinExistence type="inferred from homology"/>
<dbReference type="RefSeq" id="WP_229804728.1">
    <property type="nucleotide sequence ID" value="NZ_BMYX01000014.1"/>
</dbReference>
<keyword evidence="5" id="KW-1185">Reference proteome</keyword>
<reference evidence="4" key="2">
    <citation type="submission" date="2020-09" db="EMBL/GenBank/DDBJ databases">
        <authorList>
            <person name="Sun Q."/>
            <person name="Kim S."/>
        </authorList>
    </citation>
    <scope>NUCLEOTIDE SEQUENCE</scope>
    <source>
        <strain evidence="4">KCTC 32182</strain>
    </source>
</reference>
<dbReference type="Pfam" id="PF00011">
    <property type="entry name" value="HSP20"/>
    <property type="match status" value="1"/>
</dbReference>
<dbReference type="CDD" id="cd06464">
    <property type="entry name" value="ACD_sHsps-like"/>
    <property type="match status" value="1"/>
</dbReference>
<comment type="caution">
    <text evidence="4">The sequence shown here is derived from an EMBL/GenBank/DDBJ whole genome shotgun (WGS) entry which is preliminary data.</text>
</comment>
<comment type="similarity">
    <text evidence="1 2">Belongs to the small heat shock protein (HSP20) family.</text>
</comment>
<sequence length="64" mass="7343">MLPLAEGLESTRAEIDQPRYWRTFSLSRELDIDKVTAEFSDGVLTLRIPKTEQALPRKIEIKVA</sequence>
<dbReference type="InterPro" id="IPR002068">
    <property type="entry name" value="A-crystallin/Hsp20_dom"/>
</dbReference>
<dbReference type="InterPro" id="IPR008978">
    <property type="entry name" value="HSP20-like_chaperone"/>
</dbReference>
<dbReference type="PROSITE" id="PS01031">
    <property type="entry name" value="SHSP"/>
    <property type="match status" value="1"/>
</dbReference>
<dbReference type="EMBL" id="BMYX01000014">
    <property type="protein sequence ID" value="GGY20019.1"/>
    <property type="molecule type" value="Genomic_DNA"/>
</dbReference>
<evidence type="ECO:0000313" key="5">
    <source>
        <dbReference type="Proteomes" id="UP000645257"/>
    </source>
</evidence>
<reference evidence="4" key="1">
    <citation type="journal article" date="2014" name="Int. J. Syst. Evol. Microbiol.">
        <title>Complete genome sequence of Corynebacterium casei LMG S-19264T (=DSM 44701T), isolated from a smear-ripened cheese.</title>
        <authorList>
            <consortium name="US DOE Joint Genome Institute (JGI-PGF)"/>
            <person name="Walter F."/>
            <person name="Albersmeier A."/>
            <person name="Kalinowski J."/>
            <person name="Ruckert C."/>
        </authorList>
    </citation>
    <scope>NUCLEOTIDE SEQUENCE</scope>
    <source>
        <strain evidence="4">KCTC 32182</strain>
    </source>
</reference>
<evidence type="ECO:0000313" key="4">
    <source>
        <dbReference type="EMBL" id="GGY20019.1"/>
    </source>
</evidence>
<dbReference type="AlphaFoldDB" id="A0A918P508"/>
<organism evidence="4 5">
    <name type="scientific">Paludibacterium paludis</name>
    <dbReference type="NCBI Taxonomy" id="1225769"/>
    <lineage>
        <taxon>Bacteria</taxon>
        <taxon>Pseudomonadati</taxon>
        <taxon>Pseudomonadota</taxon>
        <taxon>Betaproteobacteria</taxon>
        <taxon>Neisseriales</taxon>
        <taxon>Chromobacteriaceae</taxon>
        <taxon>Paludibacterium</taxon>
    </lineage>
</organism>
<evidence type="ECO:0000259" key="3">
    <source>
        <dbReference type="PROSITE" id="PS01031"/>
    </source>
</evidence>
<protein>
    <recommendedName>
        <fullName evidence="3">SHSP domain-containing protein</fullName>
    </recommendedName>
</protein>
<dbReference type="SUPFAM" id="SSF49764">
    <property type="entry name" value="HSP20-like chaperones"/>
    <property type="match status" value="1"/>
</dbReference>
<evidence type="ECO:0000256" key="1">
    <source>
        <dbReference type="PROSITE-ProRule" id="PRU00285"/>
    </source>
</evidence>
<feature type="domain" description="SHSP" evidence="3">
    <location>
        <begin position="1"/>
        <end position="64"/>
    </location>
</feature>
<gene>
    <name evidence="4" type="ORF">GCM10011289_24380</name>
</gene>
<name>A0A918P508_9NEIS</name>